<gene>
    <name evidence="1" type="ORF">Cgig2_028737</name>
</gene>
<dbReference type="AlphaFoldDB" id="A0A9Q1GR52"/>
<proteinExistence type="predicted"/>
<dbReference type="PANTHER" id="PTHR33240">
    <property type="entry name" value="OS08G0508500 PROTEIN"/>
    <property type="match status" value="1"/>
</dbReference>
<dbReference type="PANTHER" id="PTHR33240:SF17">
    <property type="entry name" value="EUKARYOTIC PEPTIDE CHAIN RELEASE FACTOR GTP-BINDING SUBUNIT-LIKE"/>
    <property type="match status" value="1"/>
</dbReference>
<evidence type="ECO:0000313" key="1">
    <source>
        <dbReference type="EMBL" id="KAJ8424064.1"/>
    </source>
</evidence>
<dbReference type="Proteomes" id="UP001153076">
    <property type="component" value="Unassembled WGS sequence"/>
</dbReference>
<reference evidence="1" key="1">
    <citation type="submission" date="2022-04" db="EMBL/GenBank/DDBJ databases">
        <title>Carnegiea gigantea Genome sequencing and assembly v2.</title>
        <authorList>
            <person name="Copetti D."/>
            <person name="Sanderson M.J."/>
            <person name="Burquez A."/>
            <person name="Wojciechowski M.F."/>
        </authorList>
    </citation>
    <scope>NUCLEOTIDE SEQUENCE</scope>
    <source>
        <strain evidence="1">SGP5-SGP5p</strain>
        <tissue evidence="1">Aerial part</tissue>
    </source>
</reference>
<protein>
    <submittedName>
        <fullName evidence="1">Uncharacterized protein</fullName>
    </submittedName>
</protein>
<keyword evidence="2" id="KW-1185">Reference proteome</keyword>
<dbReference type="CDD" id="cd00303">
    <property type="entry name" value="retropepsin_like"/>
    <property type="match status" value="1"/>
</dbReference>
<name>A0A9Q1GR52_9CARY</name>
<sequence length="306" mass="33773">MIVASIIVRRIFIDIGSSVDIITWDCLKKLTYLRWGILPLVRPISGFGGQEVNPTGTIRLPLRFGEKLKARNLEVDFLVVDVPTAYNIILGRPTLRKVKVVIAPYLLQLQFEADNGNTNRRPAALRVQRKKQGKSYTSGPPTIVAALIIRRLGLSIQRVGYFAFQTIPLTERWDELHFFEVPTLGLGPLALIYVVEVGLEVVILLEPCSLALAALSAPSFASASGLENASSSWHYKSFFLASMASFSSFSFFQRCWYRTMSPSSFRCSVATFTPRAKASAMVTSSSVTCSGFEVPEAAKSHDLAKS</sequence>
<dbReference type="OrthoDB" id="2919534at2759"/>
<dbReference type="EMBL" id="JAKOGI010001784">
    <property type="protein sequence ID" value="KAJ8424064.1"/>
    <property type="molecule type" value="Genomic_DNA"/>
</dbReference>
<comment type="caution">
    <text evidence="1">The sequence shown here is derived from an EMBL/GenBank/DDBJ whole genome shotgun (WGS) entry which is preliminary data.</text>
</comment>
<dbReference type="Gene3D" id="2.40.70.10">
    <property type="entry name" value="Acid Proteases"/>
    <property type="match status" value="1"/>
</dbReference>
<organism evidence="1 2">
    <name type="scientific">Carnegiea gigantea</name>
    <dbReference type="NCBI Taxonomy" id="171969"/>
    <lineage>
        <taxon>Eukaryota</taxon>
        <taxon>Viridiplantae</taxon>
        <taxon>Streptophyta</taxon>
        <taxon>Embryophyta</taxon>
        <taxon>Tracheophyta</taxon>
        <taxon>Spermatophyta</taxon>
        <taxon>Magnoliopsida</taxon>
        <taxon>eudicotyledons</taxon>
        <taxon>Gunneridae</taxon>
        <taxon>Pentapetalae</taxon>
        <taxon>Caryophyllales</taxon>
        <taxon>Cactineae</taxon>
        <taxon>Cactaceae</taxon>
        <taxon>Cactoideae</taxon>
        <taxon>Echinocereeae</taxon>
        <taxon>Carnegiea</taxon>
    </lineage>
</organism>
<evidence type="ECO:0000313" key="2">
    <source>
        <dbReference type="Proteomes" id="UP001153076"/>
    </source>
</evidence>
<dbReference type="InterPro" id="IPR021109">
    <property type="entry name" value="Peptidase_aspartic_dom_sf"/>
</dbReference>
<accession>A0A9Q1GR52</accession>